<keyword evidence="5" id="KW-0547">Nucleotide-binding</keyword>
<dbReference type="SUPFAM" id="SSF55874">
    <property type="entry name" value="ATPase domain of HSP90 chaperone/DNA topoisomerase II/histidine kinase"/>
    <property type="match status" value="1"/>
</dbReference>
<feature type="transmembrane region" description="Helical" evidence="9">
    <location>
        <begin position="20"/>
        <end position="39"/>
    </location>
</feature>
<evidence type="ECO:0000256" key="4">
    <source>
        <dbReference type="ARBA" id="ARBA00022679"/>
    </source>
</evidence>
<evidence type="ECO:0000256" key="7">
    <source>
        <dbReference type="ARBA" id="ARBA00022840"/>
    </source>
</evidence>
<evidence type="ECO:0000256" key="6">
    <source>
        <dbReference type="ARBA" id="ARBA00022777"/>
    </source>
</evidence>
<name>A0ABP5L8J0_9MICC</name>
<keyword evidence="6" id="KW-0418">Kinase</keyword>
<feature type="transmembrane region" description="Helical" evidence="9">
    <location>
        <begin position="170"/>
        <end position="195"/>
    </location>
</feature>
<evidence type="ECO:0000259" key="10">
    <source>
        <dbReference type="Pfam" id="PF07730"/>
    </source>
</evidence>
<gene>
    <name evidence="11" type="ORF">GCM10009825_28770</name>
</gene>
<evidence type="ECO:0000256" key="3">
    <source>
        <dbReference type="ARBA" id="ARBA00022553"/>
    </source>
</evidence>
<dbReference type="PANTHER" id="PTHR24421:SF10">
    <property type="entry name" value="NITRATE_NITRITE SENSOR PROTEIN NARQ"/>
    <property type="match status" value="1"/>
</dbReference>
<keyword evidence="7" id="KW-0067">ATP-binding</keyword>
<dbReference type="InterPro" id="IPR050482">
    <property type="entry name" value="Sensor_HK_TwoCompSys"/>
</dbReference>
<keyword evidence="9" id="KW-0812">Transmembrane</keyword>
<dbReference type="Gene3D" id="1.20.5.1930">
    <property type="match status" value="1"/>
</dbReference>
<keyword evidence="3" id="KW-0597">Phosphoprotein</keyword>
<feature type="transmembrane region" description="Helical" evidence="9">
    <location>
        <begin position="104"/>
        <end position="121"/>
    </location>
</feature>
<dbReference type="InterPro" id="IPR036890">
    <property type="entry name" value="HATPase_C_sf"/>
</dbReference>
<keyword evidence="8" id="KW-0902">Two-component regulatory system</keyword>
<evidence type="ECO:0000256" key="1">
    <source>
        <dbReference type="ARBA" id="ARBA00000085"/>
    </source>
</evidence>
<accession>A0ABP5L8J0</accession>
<keyword evidence="4" id="KW-0808">Transferase</keyword>
<dbReference type="EMBL" id="BAAAQB010000037">
    <property type="protein sequence ID" value="GAA2140762.1"/>
    <property type="molecule type" value="Genomic_DNA"/>
</dbReference>
<proteinExistence type="predicted"/>
<dbReference type="InterPro" id="IPR011712">
    <property type="entry name" value="Sig_transdc_His_kin_sub3_dim/P"/>
</dbReference>
<protein>
    <recommendedName>
        <fullName evidence="2">histidine kinase</fullName>
        <ecNumber evidence="2">2.7.13.3</ecNumber>
    </recommendedName>
</protein>
<dbReference type="Gene3D" id="3.30.565.10">
    <property type="entry name" value="Histidine kinase-like ATPase, C-terminal domain"/>
    <property type="match status" value="1"/>
</dbReference>
<keyword evidence="12" id="KW-1185">Reference proteome</keyword>
<dbReference type="PANTHER" id="PTHR24421">
    <property type="entry name" value="NITRATE/NITRITE SENSOR PROTEIN NARX-RELATED"/>
    <property type="match status" value="1"/>
</dbReference>
<sequence>MIAVDMVTGMEPVLKYVRRWGALVAAVIFFSLWCVAEAGRMGPTGGYGVSNTGLDSWSGSWPLVLMTLAIATASWKPLVSLGFTVALLAGQLSHALPPMASNHWAIYLGSFVALGFILWTAPQRLRYIAAGANVVAAAIMAFLMLSWRYGNGVGWYPPAYAGDRWMLQDYGWQLFALLLLIAGSCAAVGLLLALYQERGSLFRARELAQSSLKETEIDLIVEQERTRIARDLHDVLAHSLAVIAAQADGTRYLSKDQPKAVLNALDTIARSARSALVDAQRVIEGVRDDGMVTPQPRLSDIPALIEGMQRGSLKVHRSESGTSVELSTGQQMAVYRIVQECLTNALKHGGRGTDVRLHFDWSGPGLTLHVASALDPGQAGAGDPSSSRVGRGLPGMRERAHLAGGWLTAGPDGEHFRVTVFVPYGTREARETDDTVCAEAPGSLTEIADAEAQPLLAAIGLQQAAIAREVHDRG</sequence>
<evidence type="ECO:0000256" key="5">
    <source>
        <dbReference type="ARBA" id="ARBA00022741"/>
    </source>
</evidence>
<reference evidence="12" key="1">
    <citation type="journal article" date="2019" name="Int. J. Syst. Evol. Microbiol.">
        <title>The Global Catalogue of Microorganisms (GCM) 10K type strain sequencing project: providing services to taxonomists for standard genome sequencing and annotation.</title>
        <authorList>
            <consortium name="The Broad Institute Genomics Platform"/>
            <consortium name="The Broad Institute Genome Sequencing Center for Infectious Disease"/>
            <person name="Wu L."/>
            <person name="Ma J."/>
        </authorList>
    </citation>
    <scope>NUCLEOTIDE SEQUENCE [LARGE SCALE GENOMIC DNA]</scope>
    <source>
        <strain evidence="12">JCM 15921</strain>
    </source>
</reference>
<comment type="catalytic activity">
    <reaction evidence="1">
        <text>ATP + protein L-histidine = ADP + protein N-phospho-L-histidine.</text>
        <dbReference type="EC" id="2.7.13.3"/>
    </reaction>
</comment>
<evidence type="ECO:0000256" key="8">
    <source>
        <dbReference type="ARBA" id="ARBA00023012"/>
    </source>
</evidence>
<evidence type="ECO:0000313" key="11">
    <source>
        <dbReference type="EMBL" id="GAA2140762.1"/>
    </source>
</evidence>
<keyword evidence="9" id="KW-0472">Membrane</keyword>
<feature type="transmembrane region" description="Helical" evidence="9">
    <location>
        <begin position="128"/>
        <end position="150"/>
    </location>
</feature>
<dbReference type="Pfam" id="PF07730">
    <property type="entry name" value="HisKA_3"/>
    <property type="match status" value="1"/>
</dbReference>
<dbReference type="CDD" id="cd16917">
    <property type="entry name" value="HATPase_UhpB-NarQ-NarX-like"/>
    <property type="match status" value="1"/>
</dbReference>
<dbReference type="Proteomes" id="UP001500102">
    <property type="component" value="Unassembled WGS sequence"/>
</dbReference>
<evidence type="ECO:0000313" key="12">
    <source>
        <dbReference type="Proteomes" id="UP001500102"/>
    </source>
</evidence>
<comment type="caution">
    <text evidence="11">The sequence shown here is derived from an EMBL/GenBank/DDBJ whole genome shotgun (WGS) entry which is preliminary data.</text>
</comment>
<evidence type="ECO:0000256" key="2">
    <source>
        <dbReference type="ARBA" id="ARBA00012438"/>
    </source>
</evidence>
<keyword evidence="9" id="KW-1133">Transmembrane helix</keyword>
<dbReference type="EC" id="2.7.13.3" evidence="2"/>
<organism evidence="11 12">
    <name type="scientific">Arthrobacter humicola</name>
    <dbReference type="NCBI Taxonomy" id="409291"/>
    <lineage>
        <taxon>Bacteria</taxon>
        <taxon>Bacillati</taxon>
        <taxon>Actinomycetota</taxon>
        <taxon>Actinomycetes</taxon>
        <taxon>Micrococcales</taxon>
        <taxon>Micrococcaceae</taxon>
        <taxon>Arthrobacter</taxon>
    </lineage>
</organism>
<evidence type="ECO:0000256" key="9">
    <source>
        <dbReference type="SAM" id="Phobius"/>
    </source>
</evidence>
<feature type="domain" description="Signal transduction histidine kinase subgroup 3 dimerisation and phosphoacceptor" evidence="10">
    <location>
        <begin position="224"/>
        <end position="288"/>
    </location>
</feature>